<dbReference type="EMBL" id="PRDL01000001">
    <property type="protein sequence ID" value="MBE8718736.1"/>
    <property type="molecule type" value="Genomic_DNA"/>
</dbReference>
<dbReference type="InterPro" id="IPR002123">
    <property type="entry name" value="Plipid/glycerol_acylTrfase"/>
</dbReference>
<evidence type="ECO:0000256" key="6">
    <source>
        <dbReference type="ARBA" id="ARBA00038095"/>
    </source>
</evidence>
<evidence type="ECO:0000256" key="8">
    <source>
        <dbReference type="ARBA" id="ARBA00039866"/>
    </source>
</evidence>
<keyword evidence="13" id="KW-1185">Reference proteome</keyword>
<evidence type="ECO:0000256" key="2">
    <source>
        <dbReference type="ARBA" id="ARBA00022516"/>
    </source>
</evidence>
<evidence type="ECO:0000313" key="13">
    <source>
        <dbReference type="Proteomes" id="UP000652567"/>
    </source>
</evidence>
<name>A0A928YUI8_9GAMM</name>
<accession>A0A928YUI8</accession>
<evidence type="ECO:0000256" key="1">
    <source>
        <dbReference type="ARBA" id="ARBA00005189"/>
    </source>
</evidence>
<comment type="pathway">
    <text evidence="1">Lipid metabolism.</text>
</comment>
<dbReference type="SUPFAM" id="SSF55729">
    <property type="entry name" value="Acyl-CoA N-acyltransferases (Nat)"/>
    <property type="match status" value="1"/>
</dbReference>
<protein>
    <recommendedName>
        <fullName evidence="8">L-ornithine N(alpha)-acyltransferase</fullName>
        <ecNumber evidence="7">2.3.2.30</ecNumber>
    </recommendedName>
</protein>
<dbReference type="InterPro" id="IPR016181">
    <property type="entry name" value="Acyl_CoA_acyltransferase"/>
</dbReference>
<gene>
    <name evidence="12" type="ORF">C4F51_16290</name>
</gene>
<dbReference type="InterPro" id="IPR045746">
    <property type="entry name" value="ACT14924-like_Acyltransf_dom"/>
</dbReference>
<dbReference type="Pfam" id="PF13444">
    <property type="entry name" value="Acetyltransf_5"/>
    <property type="match status" value="1"/>
</dbReference>
<comment type="similarity">
    <text evidence="6">Belongs to the acetyltransferase family. OlsB subfamily.</text>
</comment>
<dbReference type="SMART" id="SM00563">
    <property type="entry name" value="PlsC"/>
    <property type="match status" value="1"/>
</dbReference>
<dbReference type="Gene3D" id="3.40.630.30">
    <property type="match status" value="1"/>
</dbReference>
<keyword evidence="3" id="KW-0808">Transferase</keyword>
<dbReference type="RefSeq" id="WP_193911537.1">
    <property type="nucleotide sequence ID" value="NZ_PRDL01000001.1"/>
</dbReference>
<keyword evidence="4" id="KW-0443">Lipid metabolism</keyword>
<comment type="caution">
    <text evidence="12">The sequence shown here is derived from an EMBL/GenBank/DDBJ whole genome shotgun (WGS) entry which is preliminary data.</text>
</comment>
<sequence length="591" mass="67405">MLDIERAVTSRYPALANRSPLIRKPALALLRKLSRETEINHFLQEHGQARGLDFIDRIFDYFHVSYSVSRRERDNIPATGKVVIIANHPIGSLDGLALLRLVSEVRQDIKIIANDMLLAFGQLEDLFLPLDNMTRTGYLRSYKHILQALDQQQAVIVFPAGEVSRAGTRGIRDGKWQSGFLRLARKSAAPVLPVFIGARNSLLFYSASFIFKPLATALLANEMFNKRSADIRFRIGEVIPAQALASDHLSDPALIKRLKKHVYKIGKGKQALFVSEKTIAHPEDCGQLRKELKSAQQLGSTRDKHRIYLCQYDQHPTVMKEIGRLREIAFRMVGEGTGSRRDLDKYDHYYQHLVLWDDDKLAIAGAYRLGVCGDILQQRGMDALYTANLFHYREGALQFLPQAIELGRSFVNPAYWGKASLEYLWQGLGAWLRHHPHIRYVIGPVSMSASYPMVLRDLLVYYYQRYYQPMDSRVTGRHPHLISTELLASFKTRFAQLERHQAFAEMQRQFHEKGHKVPTLFKQYAALYEDGGYQLLAFSVDSDFGQCIDGLFMGDLTMMKTEKRQRYLSSTEDQPVPAHQPPAVIAQALPV</sequence>
<reference evidence="12" key="1">
    <citation type="submission" date="2018-07" db="EMBL/GenBank/DDBJ databases">
        <title>Genome assembly of strain Ka43.</title>
        <authorList>
            <person name="Kukolya J."/>
            <person name="Nagy I."/>
            <person name="Horvath B."/>
            <person name="Toth A."/>
        </authorList>
    </citation>
    <scope>NUCLEOTIDE SEQUENCE</scope>
    <source>
        <strain evidence="12">KB43</strain>
    </source>
</reference>
<evidence type="ECO:0000256" key="4">
    <source>
        <dbReference type="ARBA" id="ARBA00023098"/>
    </source>
</evidence>
<keyword evidence="5" id="KW-0012">Acyltransferase</keyword>
<dbReference type="SUPFAM" id="SSF69593">
    <property type="entry name" value="Glycerol-3-phosphate (1)-acyltransferase"/>
    <property type="match status" value="1"/>
</dbReference>
<dbReference type="CDD" id="cd07986">
    <property type="entry name" value="LPLAT_ACT14924-like"/>
    <property type="match status" value="1"/>
</dbReference>
<comment type="function">
    <text evidence="9">Catalyzes the first step in the biosynthesis of ornithine lipids, which are phosphorus-free membrane lipids. Catalyzes the 3-hydroxyacyl-acyl carrier protein-dependent acylation of ornithine to form lyso-ornithine lipid (LOL).</text>
</comment>
<dbReference type="Pfam" id="PF19576">
    <property type="entry name" value="Acyltransf_2"/>
    <property type="match status" value="1"/>
</dbReference>
<dbReference type="EC" id="2.3.2.30" evidence="7"/>
<evidence type="ECO:0000256" key="5">
    <source>
        <dbReference type="ARBA" id="ARBA00023315"/>
    </source>
</evidence>
<evidence type="ECO:0000256" key="10">
    <source>
        <dbReference type="ARBA" id="ARBA00047785"/>
    </source>
</evidence>
<evidence type="ECO:0000256" key="7">
    <source>
        <dbReference type="ARBA" id="ARBA00039058"/>
    </source>
</evidence>
<dbReference type="PANTHER" id="PTHR37323:SF1">
    <property type="entry name" value="L-ORNITHINE N(ALPHA)-ACYLTRANSFERASE"/>
    <property type="match status" value="1"/>
</dbReference>
<dbReference type="InterPro" id="IPR052351">
    <property type="entry name" value="Ornithine_N-alpha-AT"/>
</dbReference>
<dbReference type="GO" id="GO:0006629">
    <property type="term" value="P:lipid metabolic process"/>
    <property type="evidence" value="ECO:0007669"/>
    <property type="project" value="UniProtKB-KW"/>
</dbReference>
<proteinExistence type="inferred from homology"/>
<keyword evidence="2" id="KW-0444">Lipid biosynthesis</keyword>
<evidence type="ECO:0000313" key="12">
    <source>
        <dbReference type="EMBL" id="MBE8718736.1"/>
    </source>
</evidence>
<dbReference type="Proteomes" id="UP000652567">
    <property type="component" value="Unassembled WGS sequence"/>
</dbReference>
<evidence type="ECO:0000256" key="9">
    <source>
        <dbReference type="ARBA" id="ARBA00045724"/>
    </source>
</evidence>
<organism evidence="12 13">
    <name type="scientific">Cellvibrio polysaccharolyticus</name>
    <dbReference type="NCBI Taxonomy" id="2082724"/>
    <lineage>
        <taxon>Bacteria</taxon>
        <taxon>Pseudomonadati</taxon>
        <taxon>Pseudomonadota</taxon>
        <taxon>Gammaproteobacteria</taxon>
        <taxon>Cellvibrionales</taxon>
        <taxon>Cellvibrionaceae</taxon>
        <taxon>Cellvibrio</taxon>
    </lineage>
</organism>
<comment type="catalytic activity">
    <reaction evidence="10">
        <text>a (3R)-hydroxyacyl-[ACP] + L-ornithine = a lyso-ornithine lipid + holo-[ACP] + H(+)</text>
        <dbReference type="Rhea" id="RHEA:20633"/>
        <dbReference type="Rhea" id="RHEA-COMP:9685"/>
        <dbReference type="Rhea" id="RHEA-COMP:9945"/>
        <dbReference type="ChEBI" id="CHEBI:15378"/>
        <dbReference type="ChEBI" id="CHEBI:46911"/>
        <dbReference type="ChEBI" id="CHEBI:64479"/>
        <dbReference type="ChEBI" id="CHEBI:78827"/>
        <dbReference type="ChEBI" id="CHEBI:138482"/>
        <dbReference type="EC" id="2.3.2.30"/>
    </reaction>
    <physiologicalReaction direction="left-to-right" evidence="10">
        <dbReference type="Rhea" id="RHEA:20634"/>
    </physiologicalReaction>
</comment>
<evidence type="ECO:0000256" key="3">
    <source>
        <dbReference type="ARBA" id="ARBA00022679"/>
    </source>
</evidence>
<dbReference type="GO" id="GO:0043810">
    <property type="term" value="F:ornithine-acyl [acyl carrier protein] N-acyltransferase activity"/>
    <property type="evidence" value="ECO:0007669"/>
    <property type="project" value="UniProtKB-EC"/>
</dbReference>
<dbReference type="PANTHER" id="PTHR37323">
    <property type="entry name" value="GCN5-RELATED N-ACETYLTRANSFERASE"/>
    <property type="match status" value="1"/>
</dbReference>
<dbReference type="AlphaFoldDB" id="A0A928YUI8"/>
<feature type="domain" description="Phospholipid/glycerol acyltransferase" evidence="11">
    <location>
        <begin position="82"/>
        <end position="199"/>
    </location>
</feature>
<evidence type="ECO:0000259" key="11">
    <source>
        <dbReference type="SMART" id="SM00563"/>
    </source>
</evidence>